<dbReference type="EC" id="2.4.-.-" evidence="1"/>
<dbReference type="GO" id="GO:0016757">
    <property type="term" value="F:glycosyltransferase activity"/>
    <property type="evidence" value="ECO:0007669"/>
    <property type="project" value="UniProtKB-KW"/>
</dbReference>
<organism evidence="1 2">
    <name type="scientific">Marivirga arenosa</name>
    <dbReference type="NCBI Taxonomy" id="3059076"/>
    <lineage>
        <taxon>Bacteria</taxon>
        <taxon>Pseudomonadati</taxon>
        <taxon>Bacteroidota</taxon>
        <taxon>Cytophagia</taxon>
        <taxon>Cytophagales</taxon>
        <taxon>Marivirgaceae</taxon>
        <taxon>Marivirga</taxon>
    </lineage>
</organism>
<keyword evidence="2" id="KW-1185">Reference proteome</keyword>
<accession>A0AA51N576</accession>
<dbReference type="Gene3D" id="3.40.50.2000">
    <property type="entry name" value="Glycogen Phosphorylase B"/>
    <property type="match status" value="2"/>
</dbReference>
<proteinExistence type="predicted"/>
<dbReference type="Proteomes" id="UP001244443">
    <property type="component" value="Chromosome"/>
</dbReference>
<dbReference type="RefSeq" id="WP_308356143.1">
    <property type="nucleotide sequence ID" value="NZ_CP129970.2"/>
</dbReference>
<dbReference type="EMBL" id="CP129970">
    <property type="protein sequence ID" value="WMN06347.1"/>
    <property type="molecule type" value="Genomic_DNA"/>
</dbReference>
<evidence type="ECO:0000313" key="2">
    <source>
        <dbReference type="Proteomes" id="UP001244443"/>
    </source>
</evidence>
<keyword evidence="1" id="KW-0808">Transferase</keyword>
<name>A0AA51N576_9BACT</name>
<evidence type="ECO:0000313" key="1">
    <source>
        <dbReference type="EMBL" id="WMN06347.1"/>
    </source>
</evidence>
<dbReference type="SUPFAM" id="SSF53756">
    <property type="entry name" value="UDP-Glycosyltransferase/glycogen phosphorylase"/>
    <property type="match status" value="1"/>
</dbReference>
<reference evidence="1" key="1">
    <citation type="submission" date="2023-08" db="EMBL/GenBank/DDBJ databases">
        <title>Comparative genomics and taxonomic characterization of three novel marine species of genus Marivirga.</title>
        <authorList>
            <person name="Muhammad N."/>
            <person name="Kim S.-G."/>
        </authorList>
    </citation>
    <scope>NUCLEOTIDE SEQUENCE [LARGE SCALE GENOMIC DNA]</scope>
    <source>
        <strain evidence="1">ABR2-2</strain>
    </source>
</reference>
<protein>
    <submittedName>
        <fullName evidence="1">Glycosyltransferase</fullName>
        <ecNumber evidence="1">2.4.-.-</ecNumber>
    </submittedName>
</protein>
<keyword evidence="1" id="KW-0328">Glycosyltransferase</keyword>
<dbReference type="Pfam" id="PF13692">
    <property type="entry name" value="Glyco_trans_1_4"/>
    <property type="match status" value="1"/>
</dbReference>
<gene>
    <name evidence="1" type="ORF">QYS48_32280</name>
</gene>
<sequence>MSKKQILFVCPYPTDEAPSQRFRFEQYFEILKSYGYKYDIAPFLNIKAWNILYKNGSSIQKSIWILLSYFKRIALLFFIRKYDRIFIHREASPIGPAFFEWFSVKVLKKKIIYDFDDAIWLDDPNEKGSLKAILKWKRKVRSICKWSYKVSAGNQYLADYAKRYNQNVIINPTTIDTGYHENKVIQKENEKITIGWTGTHSTLQYLSPLIPILDQLNQKYDFELLIISNQKPDFNVNYIRFIKWSKTSEIEDLNQIDIGIMPLSDDIWSKGKCGFKMLQYMSINKAVIASPVGVNQKILEESNAGIIASNDSEWINGLKKLLDNNDLRNELGKRGRKYIQNHYSVKSNTENFLKLFD</sequence>
<dbReference type="AlphaFoldDB" id="A0AA51N576"/>
<dbReference type="PANTHER" id="PTHR12526">
    <property type="entry name" value="GLYCOSYLTRANSFERASE"/>
    <property type="match status" value="1"/>
</dbReference>